<protein>
    <submittedName>
        <fullName evidence="3">Uncharacterized protein</fullName>
    </submittedName>
</protein>
<keyword evidence="4" id="KW-1185">Reference proteome</keyword>
<dbReference type="Proteomes" id="UP000589292">
    <property type="component" value="Unassembled WGS sequence"/>
</dbReference>
<feature type="coiled-coil region" evidence="1">
    <location>
        <begin position="101"/>
        <end position="128"/>
    </location>
</feature>
<dbReference type="EMBL" id="VDES01000001">
    <property type="protein sequence ID" value="MBA1373478.1"/>
    <property type="molecule type" value="Genomic_DNA"/>
</dbReference>
<keyword evidence="1" id="KW-0175">Coiled coil</keyword>
<comment type="caution">
    <text evidence="3">The sequence shown here is derived from an EMBL/GenBank/DDBJ whole genome shotgun (WGS) entry which is preliminary data.</text>
</comment>
<reference evidence="3 4" key="1">
    <citation type="journal article" date="1994" name="Int. J. Syst. Bacteriol.">
        <title>Phylogenetic positions of novel aerobic, bacteriochlorophyll a-containing bacteria and description of Roseococcus thiosulfatophilus gen. nov., sp. nov., Erythromicrobium ramosum gen. nov., sp. nov., and Erythrobacter litoralis sp. nov.</title>
        <authorList>
            <person name="Yurkov V."/>
            <person name="Stackebrandt E."/>
            <person name="Holmes A."/>
            <person name="Fuerst J.A."/>
            <person name="Hugenholtz P."/>
            <person name="Golecki J."/>
            <person name="Gad'on N."/>
            <person name="Gorlenko V.M."/>
            <person name="Kompantseva E.I."/>
            <person name="Drews G."/>
        </authorList>
    </citation>
    <scope>NUCLEOTIDE SEQUENCE [LARGE SCALE GENOMIC DNA]</scope>
    <source>
        <strain evidence="3 4">KR-99</strain>
    </source>
</reference>
<accession>A0A7V8U7Y3</accession>
<feature type="region of interest" description="Disordered" evidence="2">
    <location>
        <begin position="423"/>
        <end position="452"/>
    </location>
</feature>
<sequence>MDDRHGTQCPCCHEDRGSIDRRAVVAGLVALPAMGANLASAQDLLDPTRLRSSRVGTEALATRSNRPPDWKGPEYARDMASSVTSAILSLVRAYGATADQIGKLQTEEKQLTDKLNEAIRNKEAILDEYRQGLFCSGCGRTKSDIISKGEQFPHSGQSIIKPTPEQIAAKERELQQGIDRLAQQLRDAKAKLAKLSPDIDAIRSQLFEGMGLWRTATSMERGIIRQEFAFDAQDYVQQRTVISRQIDAVIRDAGTAQTIPALQACIADARTWSDALAKCEDRHADDRARMATGLTNNDNTAQRQTASVQSTANEVASRITAFGLAGYLNILTTLMGRGSDGPSIAGAGYTFRMGKYDAAGFGEILPRVAEFIARASSLIIGTAPGYNSSASQELAKLDRALAQVEPRLAAALELKRQQEAAAALERQQEEARRQAEAQAREQQLANTPGSGS</sequence>
<gene>
    <name evidence="3" type="ORF">FG486_03955</name>
</gene>
<evidence type="ECO:0000313" key="3">
    <source>
        <dbReference type="EMBL" id="MBA1373478.1"/>
    </source>
</evidence>
<evidence type="ECO:0000256" key="1">
    <source>
        <dbReference type="SAM" id="Coils"/>
    </source>
</evidence>
<evidence type="ECO:0000256" key="2">
    <source>
        <dbReference type="SAM" id="MobiDB-lite"/>
    </source>
</evidence>
<feature type="compositionally biased region" description="Basic and acidic residues" evidence="2">
    <location>
        <begin position="426"/>
        <end position="439"/>
    </location>
</feature>
<dbReference type="AlphaFoldDB" id="A0A7V8U7Y3"/>
<proteinExistence type="predicted"/>
<evidence type="ECO:0000313" key="4">
    <source>
        <dbReference type="Proteomes" id="UP000589292"/>
    </source>
</evidence>
<organism evidence="3 4">
    <name type="scientific">Sphingomonas ursincola</name>
    <dbReference type="NCBI Taxonomy" id="56361"/>
    <lineage>
        <taxon>Bacteria</taxon>
        <taxon>Pseudomonadati</taxon>
        <taxon>Pseudomonadota</taxon>
        <taxon>Alphaproteobacteria</taxon>
        <taxon>Sphingomonadales</taxon>
        <taxon>Sphingomonadaceae</taxon>
        <taxon>Sphingomonas</taxon>
    </lineage>
</organism>
<dbReference type="RefSeq" id="WP_181266510.1">
    <property type="nucleotide sequence ID" value="NZ_VDES01000001.1"/>
</dbReference>
<name>A0A7V8U7Y3_9SPHN</name>